<dbReference type="Proteomes" id="UP001341840">
    <property type="component" value="Unassembled WGS sequence"/>
</dbReference>
<accession>A0ABU6UW54</accession>
<evidence type="ECO:0000313" key="2">
    <source>
        <dbReference type="Proteomes" id="UP001341840"/>
    </source>
</evidence>
<reference evidence="1 2" key="1">
    <citation type="journal article" date="2023" name="Plants (Basel)">
        <title>Bridging the Gap: Combining Genomics and Transcriptomics Approaches to Understand Stylosanthes scabra, an Orphan Legume from the Brazilian Caatinga.</title>
        <authorList>
            <person name="Ferreira-Neto J.R.C."/>
            <person name="da Silva M.D."/>
            <person name="Binneck E."/>
            <person name="de Melo N.F."/>
            <person name="da Silva R.H."/>
            <person name="de Melo A.L.T.M."/>
            <person name="Pandolfi V."/>
            <person name="Bustamante F.O."/>
            <person name="Brasileiro-Vidal A.C."/>
            <person name="Benko-Iseppon A.M."/>
        </authorList>
    </citation>
    <scope>NUCLEOTIDE SEQUENCE [LARGE SCALE GENOMIC DNA]</scope>
    <source>
        <tissue evidence="1">Leaves</tissue>
    </source>
</reference>
<sequence>MEVGDEVEERVNSADDGLVLGGWLEASVTERERDEEGSSVVDGDVALTKKDGRICLDGEVLLAVKVDEEEGCGYGGREWWWRLRSVVGVEEEEASWWLWWWFRGVEGDGEVARNGGWFGGWCHGGGSKVRIGGLVMGFEGEGGRRRRCGERWTRQVRWGVRWLLEEWIWPKVMAMEDGGVDVNEDGGWQC</sequence>
<proteinExistence type="predicted"/>
<evidence type="ECO:0000313" key="1">
    <source>
        <dbReference type="EMBL" id="MED6165351.1"/>
    </source>
</evidence>
<organism evidence="1 2">
    <name type="scientific">Stylosanthes scabra</name>
    <dbReference type="NCBI Taxonomy" id="79078"/>
    <lineage>
        <taxon>Eukaryota</taxon>
        <taxon>Viridiplantae</taxon>
        <taxon>Streptophyta</taxon>
        <taxon>Embryophyta</taxon>
        <taxon>Tracheophyta</taxon>
        <taxon>Spermatophyta</taxon>
        <taxon>Magnoliopsida</taxon>
        <taxon>eudicotyledons</taxon>
        <taxon>Gunneridae</taxon>
        <taxon>Pentapetalae</taxon>
        <taxon>rosids</taxon>
        <taxon>fabids</taxon>
        <taxon>Fabales</taxon>
        <taxon>Fabaceae</taxon>
        <taxon>Papilionoideae</taxon>
        <taxon>50 kb inversion clade</taxon>
        <taxon>dalbergioids sensu lato</taxon>
        <taxon>Dalbergieae</taxon>
        <taxon>Pterocarpus clade</taxon>
        <taxon>Stylosanthes</taxon>
    </lineage>
</organism>
<protein>
    <submittedName>
        <fullName evidence="1">Uncharacterized protein</fullName>
    </submittedName>
</protein>
<dbReference type="EMBL" id="JASCZI010123389">
    <property type="protein sequence ID" value="MED6165351.1"/>
    <property type="molecule type" value="Genomic_DNA"/>
</dbReference>
<comment type="caution">
    <text evidence="1">The sequence shown here is derived from an EMBL/GenBank/DDBJ whole genome shotgun (WGS) entry which is preliminary data.</text>
</comment>
<gene>
    <name evidence="1" type="ORF">PIB30_098739</name>
</gene>
<keyword evidence="2" id="KW-1185">Reference proteome</keyword>
<name>A0ABU6UW54_9FABA</name>